<organism evidence="2">
    <name type="scientific">uncultured Sulfurovum sp</name>
    <dbReference type="NCBI Taxonomy" id="269237"/>
    <lineage>
        <taxon>Bacteria</taxon>
        <taxon>Pseudomonadati</taxon>
        <taxon>Campylobacterota</taxon>
        <taxon>Epsilonproteobacteria</taxon>
        <taxon>Campylobacterales</taxon>
        <taxon>Sulfurovaceae</taxon>
        <taxon>Sulfurovum</taxon>
        <taxon>environmental samples</taxon>
    </lineage>
</organism>
<dbReference type="EMBL" id="CACVAU010000042">
    <property type="protein sequence ID" value="CAA6813167.1"/>
    <property type="molecule type" value="Genomic_DNA"/>
</dbReference>
<evidence type="ECO:0000256" key="1">
    <source>
        <dbReference type="SAM" id="Coils"/>
    </source>
</evidence>
<keyword evidence="1" id="KW-0175">Coiled coil</keyword>
<feature type="coiled-coil region" evidence="1">
    <location>
        <begin position="21"/>
        <end position="48"/>
    </location>
</feature>
<gene>
    <name evidence="2" type="ORF">HELGO_WM4165</name>
</gene>
<reference evidence="2" key="1">
    <citation type="submission" date="2020-01" db="EMBL/GenBank/DDBJ databases">
        <authorList>
            <person name="Meier V. D."/>
            <person name="Meier V D."/>
        </authorList>
    </citation>
    <scope>NUCLEOTIDE SEQUENCE</scope>
    <source>
        <strain evidence="2">HLG_WM_MAG_05</strain>
    </source>
</reference>
<proteinExistence type="predicted"/>
<dbReference type="AlphaFoldDB" id="A0A6S6TE46"/>
<evidence type="ECO:0000313" key="2">
    <source>
        <dbReference type="EMBL" id="CAA6813167.1"/>
    </source>
</evidence>
<sequence>MNTFQIVGSVLDEYKNSVLDDKRIDALVEQANEQLKEMAENEAFYNALLTKVNAPEKVDNMILWIMLMSNEDICCAYIDSFDKDFEDEIPVNDLGDLLLYLAHLKNVQNVELDGLDYLLAYDKEWTEEVDQHAVTNVLAYIQKSKQVEMNFSF</sequence>
<name>A0A6S6TE46_9BACT</name>
<accession>A0A6S6TE46</accession>
<protein>
    <submittedName>
        <fullName evidence="2">Uncharacterized protein</fullName>
    </submittedName>
</protein>